<accession>A0A7J8L5U0</accession>
<proteinExistence type="predicted"/>
<name>A0A7J8L5U0_9ROSI</name>
<protein>
    <submittedName>
        <fullName evidence="1">Uncharacterized protein</fullName>
    </submittedName>
</protein>
<evidence type="ECO:0000313" key="2">
    <source>
        <dbReference type="Proteomes" id="UP000593572"/>
    </source>
</evidence>
<sequence>MRFEVIEGDKREAEVVERGFVSLSWIHRSLQLTCPYQAES</sequence>
<gene>
    <name evidence="1" type="ORF">Golob_018946</name>
</gene>
<dbReference type="AlphaFoldDB" id="A0A7J8L5U0"/>
<dbReference type="EMBL" id="JABEZX010000001">
    <property type="protein sequence ID" value="MBA0547804.1"/>
    <property type="molecule type" value="Genomic_DNA"/>
</dbReference>
<comment type="caution">
    <text evidence="1">The sequence shown here is derived from an EMBL/GenBank/DDBJ whole genome shotgun (WGS) entry which is preliminary data.</text>
</comment>
<reference evidence="1 2" key="1">
    <citation type="journal article" date="2019" name="Genome Biol. Evol.">
        <title>Insights into the evolution of the New World diploid cottons (Gossypium, subgenus Houzingenia) based on genome sequencing.</title>
        <authorList>
            <person name="Grover C.E."/>
            <person name="Arick M.A. 2nd"/>
            <person name="Thrash A."/>
            <person name="Conover J.L."/>
            <person name="Sanders W.S."/>
            <person name="Peterson D.G."/>
            <person name="Frelichowski J.E."/>
            <person name="Scheffler J.A."/>
            <person name="Scheffler B.E."/>
            <person name="Wendel J.F."/>
        </authorList>
    </citation>
    <scope>NUCLEOTIDE SEQUENCE [LARGE SCALE GENOMIC DNA]</scope>
    <source>
        <strain evidence="1">157</strain>
        <tissue evidence="1">Leaf</tissue>
    </source>
</reference>
<evidence type="ECO:0000313" key="1">
    <source>
        <dbReference type="EMBL" id="MBA0547804.1"/>
    </source>
</evidence>
<dbReference type="Proteomes" id="UP000593572">
    <property type="component" value="Unassembled WGS sequence"/>
</dbReference>
<organism evidence="1 2">
    <name type="scientific">Gossypium lobatum</name>
    <dbReference type="NCBI Taxonomy" id="34289"/>
    <lineage>
        <taxon>Eukaryota</taxon>
        <taxon>Viridiplantae</taxon>
        <taxon>Streptophyta</taxon>
        <taxon>Embryophyta</taxon>
        <taxon>Tracheophyta</taxon>
        <taxon>Spermatophyta</taxon>
        <taxon>Magnoliopsida</taxon>
        <taxon>eudicotyledons</taxon>
        <taxon>Gunneridae</taxon>
        <taxon>Pentapetalae</taxon>
        <taxon>rosids</taxon>
        <taxon>malvids</taxon>
        <taxon>Malvales</taxon>
        <taxon>Malvaceae</taxon>
        <taxon>Malvoideae</taxon>
        <taxon>Gossypium</taxon>
    </lineage>
</organism>
<keyword evidence="2" id="KW-1185">Reference proteome</keyword>